<evidence type="ECO:0000256" key="1">
    <source>
        <dbReference type="SAM" id="MobiDB-lite"/>
    </source>
</evidence>
<dbReference type="EnsemblPlants" id="AET3Gv21240200.1">
    <property type="protein sequence ID" value="AET3Gv21240200.1"/>
    <property type="gene ID" value="AET3Gv21240200"/>
</dbReference>
<reference evidence="2" key="4">
    <citation type="submission" date="2019-03" db="UniProtKB">
        <authorList>
            <consortium name="EnsemblPlants"/>
        </authorList>
    </citation>
    <scope>IDENTIFICATION</scope>
</reference>
<protein>
    <submittedName>
        <fullName evidence="2">Uncharacterized protein</fullName>
    </submittedName>
</protein>
<reference evidence="3" key="2">
    <citation type="journal article" date="2017" name="Nat. Plants">
        <title>The Aegilops tauschii genome reveals multiple impacts of transposons.</title>
        <authorList>
            <person name="Zhao G."/>
            <person name="Zou C."/>
            <person name="Li K."/>
            <person name="Wang K."/>
            <person name="Li T."/>
            <person name="Gao L."/>
            <person name="Zhang X."/>
            <person name="Wang H."/>
            <person name="Yang Z."/>
            <person name="Liu X."/>
            <person name="Jiang W."/>
            <person name="Mao L."/>
            <person name="Kong X."/>
            <person name="Jiao Y."/>
            <person name="Jia J."/>
        </authorList>
    </citation>
    <scope>NUCLEOTIDE SEQUENCE [LARGE SCALE GENOMIC DNA]</scope>
    <source>
        <strain evidence="3">cv. AL8/78</strain>
    </source>
</reference>
<feature type="region of interest" description="Disordered" evidence="1">
    <location>
        <begin position="18"/>
        <end position="49"/>
    </location>
</feature>
<dbReference type="Proteomes" id="UP000015105">
    <property type="component" value="Chromosome 3D"/>
</dbReference>
<evidence type="ECO:0000313" key="3">
    <source>
        <dbReference type="Proteomes" id="UP000015105"/>
    </source>
</evidence>
<proteinExistence type="predicted"/>
<reference evidence="2" key="3">
    <citation type="journal article" date="2017" name="Nature">
        <title>Genome sequence of the progenitor of the wheat D genome Aegilops tauschii.</title>
        <authorList>
            <person name="Luo M.C."/>
            <person name="Gu Y.Q."/>
            <person name="Puiu D."/>
            <person name="Wang H."/>
            <person name="Twardziok S.O."/>
            <person name="Deal K.R."/>
            <person name="Huo N."/>
            <person name="Zhu T."/>
            <person name="Wang L."/>
            <person name="Wang Y."/>
            <person name="McGuire P.E."/>
            <person name="Liu S."/>
            <person name="Long H."/>
            <person name="Ramasamy R.K."/>
            <person name="Rodriguez J.C."/>
            <person name="Van S.L."/>
            <person name="Yuan L."/>
            <person name="Wang Z."/>
            <person name="Xia Z."/>
            <person name="Xiao L."/>
            <person name="Anderson O.D."/>
            <person name="Ouyang S."/>
            <person name="Liang Y."/>
            <person name="Zimin A.V."/>
            <person name="Pertea G."/>
            <person name="Qi P."/>
            <person name="Bennetzen J.L."/>
            <person name="Dai X."/>
            <person name="Dawson M.W."/>
            <person name="Muller H.G."/>
            <person name="Kugler K."/>
            <person name="Rivarola-Duarte L."/>
            <person name="Spannagl M."/>
            <person name="Mayer K.F.X."/>
            <person name="Lu F.H."/>
            <person name="Bevan M.W."/>
            <person name="Leroy P."/>
            <person name="Li P."/>
            <person name="You F.M."/>
            <person name="Sun Q."/>
            <person name="Liu Z."/>
            <person name="Lyons E."/>
            <person name="Wicker T."/>
            <person name="Salzberg S.L."/>
            <person name="Devos K.M."/>
            <person name="Dvorak J."/>
        </authorList>
    </citation>
    <scope>NUCLEOTIDE SEQUENCE [LARGE SCALE GENOMIC DNA]</scope>
    <source>
        <strain evidence="2">cv. AL8/78</strain>
    </source>
</reference>
<dbReference type="Gramene" id="AET3Gv21240200.1">
    <property type="protein sequence ID" value="AET3Gv21240200.1"/>
    <property type="gene ID" value="AET3Gv21240200"/>
</dbReference>
<organism evidence="2 3">
    <name type="scientific">Aegilops tauschii subsp. strangulata</name>
    <name type="common">Goatgrass</name>
    <dbReference type="NCBI Taxonomy" id="200361"/>
    <lineage>
        <taxon>Eukaryota</taxon>
        <taxon>Viridiplantae</taxon>
        <taxon>Streptophyta</taxon>
        <taxon>Embryophyta</taxon>
        <taxon>Tracheophyta</taxon>
        <taxon>Spermatophyta</taxon>
        <taxon>Magnoliopsida</taxon>
        <taxon>Liliopsida</taxon>
        <taxon>Poales</taxon>
        <taxon>Poaceae</taxon>
        <taxon>BOP clade</taxon>
        <taxon>Pooideae</taxon>
        <taxon>Triticodae</taxon>
        <taxon>Triticeae</taxon>
        <taxon>Triticinae</taxon>
        <taxon>Aegilops</taxon>
    </lineage>
</organism>
<sequence length="402" mass="40910">MVISIMFTLTQTRSWKNTAKRRNDNGRSPASLLQGRHGRKPQIAAACHPSSPPSLLATVGGHGRAKPVAWTAVAGLPHLASARVAPCVGVAAVLVTAMVAGLGASAGAVRHGSGASWPGSSVCRAFGREGVGVGAVACGSAFVRTRRSGSAGFQAAAREELSVLVAVGCGWWCWARPGQGLAAWLRRAGGWSTPTTSPATSSGTALVRLFGGPPRLVLVVAASGGSGAGARVAASGGSGGGIFVRLDPELRGGSPCSSPGDFGLVVCVAPAAALRGRCCNSKVRSPRLQSALQALRIWPPAGVRWGASARLMYGCSPEPWWFLASGSAPLLLAGMVLGGARWLALHPAGHWCIWRLVLILAVGGLREVRLAEAVRRASSSLEGSMAVVVGCRLAVGMCSNSG</sequence>
<accession>A0A453GWW2</accession>
<reference evidence="2" key="5">
    <citation type="journal article" date="2021" name="G3 (Bethesda)">
        <title>Aegilops tauschii genome assembly Aet v5.0 features greater sequence contiguity and improved annotation.</title>
        <authorList>
            <person name="Wang L."/>
            <person name="Zhu T."/>
            <person name="Rodriguez J.C."/>
            <person name="Deal K.R."/>
            <person name="Dubcovsky J."/>
            <person name="McGuire P.E."/>
            <person name="Lux T."/>
            <person name="Spannagl M."/>
            <person name="Mayer K.F.X."/>
            <person name="Baldrich P."/>
            <person name="Meyers B.C."/>
            <person name="Huo N."/>
            <person name="Gu Y.Q."/>
            <person name="Zhou H."/>
            <person name="Devos K.M."/>
            <person name="Bennetzen J.L."/>
            <person name="Unver T."/>
            <person name="Budak H."/>
            <person name="Gulick P.J."/>
            <person name="Galiba G."/>
            <person name="Kalapos B."/>
            <person name="Nelson D.R."/>
            <person name="Li P."/>
            <person name="You F.M."/>
            <person name="Luo M.C."/>
            <person name="Dvorak J."/>
        </authorList>
    </citation>
    <scope>NUCLEOTIDE SEQUENCE [LARGE SCALE GENOMIC DNA]</scope>
    <source>
        <strain evidence="2">cv. AL8/78</strain>
    </source>
</reference>
<name>A0A453GWW2_AEGTS</name>
<keyword evidence="3" id="KW-1185">Reference proteome</keyword>
<dbReference type="AlphaFoldDB" id="A0A453GWW2"/>
<reference evidence="3" key="1">
    <citation type="journal article" date="2014" name="Science">
        <title>Ancient hybridizations among the ancestral genomes of bread wheat.</title>
        <authorList>
            <consortium name="International Wheat Genome Sequencing Consortium,"/>
            <person name="Marcussen T."/>
            <person name="Sandve S.R."/>
            <person name="Heier L."/>
            <person name="Spannagl M."/>
            <person name="Pfeifer M."/>
            <person name="Jakobsen K.S."/>
            <person name="Wulff B.B."/>
            <person name="Steuernagel B."/>
            <person name="Mayer K.F."/>
            <person name="Olsen O.A."/>
        </authorList>
    </citation>
    <scope>NUCLEOTIDE SEQUENCE [LARGE SCALE GENOMIC DNA]</scope>
    <source>
        <strain evidence="3">cv. AL8/78</strain>
    </source>
</reference>
<evidence type="ECO:0000313" key="2">
    <source>
        <dbReference type="EnsemblPlants" id="AET3Gv21240200.1"/>
    </source>
</evidence>